<comment type="caution">
    <text evidence="1">The sequence shown here is derived from an EMBL/GenBank/DDBJ whole genome shotgun (WGS) entry which is preliminary data.</text>
</comment>
<evidence type="ECO:0000313" key="1">
    <source>
        <dbReference type="EMBL" id="PWB97060.1"/>
    </source>
</evidence>
<gene>
    <name evidence="1" type="ORF">DF220_03820</name>
</gene>
<accession>A0A2U1SZK6</accession>
<dbReference type="AlphaFoldDB" id="A0A2U1SZK6"/>
<protein>
    <submittedName>
        <fullName evidence="1">Uncharacterized protein</fullName>
    </submittedName>
</protein>
<organism evidence="1 2">
    <name type="scientific">Homoserinimonas hongtaonis</name>
    <dbReference type="NCBI Taxonomy" id="2079791"/>
    <lineage>
        <taxon>Bacteria</taxon>
        <taxon>Bacillati</taxon>
        <taxon>Actinomycetota</taxon>
        <taxon>Actinomycetes</taxon>
        <taxon>Micrococcales</taxon>
        <taxon>Microbacteriaceae</taxon>
        <taxon>Homoserinimonas</taxon>
    </lineage>
</organism>
<keyword evidence="2" id="KW-1185">Reference proteome</keyword>
<dbReference type="RefSeq" id="WP_108997062.1">
    <property type="nucleotide sequence ID" value="NZ_QEEX01000001.1"/>
</dbReference>
<evidence type="ECO:0000313" key="2">
    <source>
        <dbReference type="Proteomes" id="UP000244978"/>
    </source>
</evidence>
<sequence>MDVIASRHLASTLSTQQLKSLALLLDNSDWTSEVRTALYDALMGAGRREDADDLVDPYIEGANA</sequence>
<dbReference type="EMBL" id="QEEX01000001">
    <property type="protein sequence ID" value="PWB97060.1"/>
    <property type="molecule type" value="Genomic_DNA"/>
</dbReference>
<name>A0A2U1SZK6_9MICO</name>
<reference evidence="2" key="1">
    <citation type="submission" date="2018-04" db="EMBL/GenBank/DDBJ databases">
        <authorList>
            <person name="Liu S."/>
            <person name="Wang Z."/>
            <person name="Li J."/>
        </authorList>
    </citation>
    <scope>NUCLEOTIDE SEQUENCE [LARGE SCALE GENOMIC DNA]</scope>
    <source>
        <strain evidence="2">S1194</strain>
    </source>
</reference>
<proteinExistence type="predicted"/>
<dbReference type="Proteomes" id="UP000244978">
    <property type="component" value="Unassembled WGS sequence"/>
</dbReference>